<protein>
    <recommendedName>
        <fullName evidence="5">Histidine kinase/HSP90-like ATPase domain-containing protein</fullName>
    </recommendedName>
</protein>
<dbReference type="RefSeq" id="WP_345312707.1">
    <property type="nucleotide sequence ID" value="NZ_BAABIE010000003.1"/>
</dbReference>
<dbReference type="PANTHER" id="PTHR24421">
    <property type="entry name" value="NITRATE/NITRITE SENSOR PROTEIN NARX-RELATED"/>
    <property type="match status" value="1"/>
</dbReference>
<dbReference type="SUPFAM" id="SSF55874">
    <property type="entry name" value="ATPase domain of HSP90 chaperone/DNA topoisomerase II/histidine kinase"/>
    <property type="match status" value="1"/>
</dbReference>
<dbReference type="EMBL" id="BAABIE010000003">
    <property type="protein sequence ID" value="GAA4743810.1"/>
    <property type="molecule type" value="Genomic_DNA"/>
</dbReference>
<evidence type="ECO:0000259" key="5">
    <source>
        <dbReference type="Pfam" id="PF02518"/>
    </source>
</evidence>
<feature type="transmembrane region" description="Helical" evidence="4">
    <location>
        <begin position="77"/>
        <end position="99"/>
    </location>
</feature>
<name>A0ABP8Z1M2_9ACTN</name>
<gene>
    <name evidence="6" type="ORF">GCM10023217_10830</name>
</gene>
<keyword evidence="7" id="KW-1185">Reference proteome</keyword>
<dbReference type="Proteomes" id="UP001500822">
    <property type="component" value="Unassembled WGS sequence"/>
</dbReference>
<keyword evidence="4" id="KW-0812">Transmembrane</keyword>
<dbReference type="InterPro" id="IPR003594">
    <property type="entry name" value="HATPase_dom"/>
</dbReference>
<feature type="transmembrane region" description="Helical" evidence="4">
    <location>
        <begin position="50"/>
        <end position="70"/>
    </location>
</feature>
<comment type="caution">
    <text evidence="6">The sequence shown here is derived from an EMBL/GenBank/DDBJ whole genome shotgun (WGS) entry which is preliminary data.</text>
</comment>
<feature type="transmembrane region" description="Helical" evidence="4">
    <location>
        <begin position="160"/>
        <end position="182"/>
    </location>
</feature>
<keyword evidence="3" id="KW-0902">Two-component regulatory system</keyword>
<feature type="transmembrane region" description="Helical" evidence="4">
    <location>
        <begin position="20"/>
        <end position="38"/>
    </location>
</feature>
<feature type="domain" description="Histidine kinase/HSP90-like ATPase" evidence="5">
    <location>
        <begin position="303"/>
        <end position="390"/>
    </location>
</feature>
<proteinExistence type="predicted"/>
<evidence type="ECO:0000256" key="4">
    <source>
        <dbReference type="SAM" id="Phobius"/>
    </source>
</evidence>
<keyword evidence="1" id="KW-0808">Transferase</keyword>
<dbReference type="Gene3D" id="3.30.565.10">
    <property type="entry name" value="Histidine kinase-like ATPase, C-terminal domain"/>
    <property type="match status" value="1"/>
</dbReference>
<evidence type="ECO:0000256" key="1">
    <source>
        <dbReference type="ARBA" id="ARBA00022679"/>
    </source>
</evidence>
<dbReference type="InterPro" id="IPR036890">
    <property type="entry name" value="HATPase_C_sf"/>
</dbReference>
<dbReference type="InterPro" id="IPR050482">
    <property type="entry name" value="Sensor_HK_TwoCompSys"/>
</dbReference>
<keyword evidence="4" id="KW-0472">Membrane</keyword>
<feature type="transmembrane region" description="Helical" evidence="4">
    <location>
        <begin position="119"/>
        <end position="139"/>
    </location>
</feature>
<evidence type="ECO:0000313" key="7">
    <source>
        <dbReference type="Proteomes" id="UP001500822"/>
    </source>
</evidence>
<accession>A0ABP8Z1M2</accession>
<organism evidence="6 7">
    <name type="scientific">Gordonia alkaliphila</name>
    <dbReference type="NCBI Taxonomy" id="1053547"/>
    <lineage>
        <taxon>Bacteria</taxon>
        <taxon>Bacillati</taxon>
        <taxon>Actinomycetota</taxon>
        <taxon>Actinomycetes</taxon>
        <taxon>Mycobacteriales</taxon>
        <taxon>Gordoniaceae</taxon>
        <taxon>Gordonia</taxon>
    </lineage>
</organism>
<evidence type="ECO:0000256" key="2">
    <source>
        <dbReference type="ARBA" id="ARBA00022777"/>
    </source>
</evidence>
<sequence>MTSDLRAAPRWANLDRVTRLFGLFVGVGYLGYLLMLAGPIADFASRMAGWWTPTIVVIVFGPGLLLVVVARRRPIRVLKAVSTTAALTYLAALASWAFAWTGPSLSLSEGGWLGAFPGLASLAAVVAWPVGWAVLHLVVGSTAVQLINYAARDGMSPTTLLLEIVFSIVFSSIFLGGAAMALRTGRVLDDTTEATHLEASTTAAQAARAVERERIDALIHDSVMATLLAASRPDGHGNVPELAAQTLAELDAIVTHGANDGSFTPGQALVYLRGAAADADVGAEFAVRADADDATPIPGAVVRTLGAAVAEALRNCVRHAGPAARRTIEGTVGSDALVVLVRDDGAGFDPARVLAQRLGIAVSIVGRMASLPGGSGAVESAPGAGTVVRLGWERE</sequence>
<keyword evidence="4" id="KW-1133">Transmembrane helix</keyword>
<dbReference type="Pfam" id="PF02518">
    <property type="entry name" value="HATPase_c"/>
    <property type="match status" value="1"/>
</dbReference>
<evidence type="ECO:0000313" key="6">
    <source>
        <dbReference type="EMBL" id="GAA4743810.1"/>
    </source>
</evidence>
<reference evidence="7" key="1">
    <citation type="journal article" date="2019" name="Int. J. Syst. Evol. Microbiol.">
        <title>The Global Catalogue of Microorganisms (GCM) 10K type strain sequencing project: providing services to taxonomists for standard genome sequencing and annotation.</title>
        <authorList>
            <consortium name="The Broad Institute Genomics Platform"/>
            <consortium name="The Broad Institute Genome Sequencing Center for Infectious Disease"/>
            <person name="Wu L."/>
            <person name="Ma J."/>
        </authorList>
    </citation>
    <scope>NUCLEOTIDE SEQUENCE [LARGE SCALE GENOMIC DNA]</scope>
    <source>
        <strain evidence="7">JCM 18077</strain>
    </source>
</reference>
<keyword evidence="2" id="KW-0418">Kinase</keyword>
<evidence type="ECO:0000256" key="3">
    <source>
        <dbReference type="ARBA" id="ARBA00023012"/>
    </source>
</evidence>